<feature type="transmembrane region" description="Helical" evidence="1">
    <location>
        <begin position="117"/>
        <end position="134"/>
    </location>
</feature>
<dbReference type="EnsemblBacteria" id="AAL62787">
    <property type="protein sequence ID" value="AAL62787"/>
    <property type="gene ID" value="PAE0432"/>
</dbReference>
<dbReference type="eggNOG" id="arCOG05429">
    <property type="taxonomic scope" value="Archaea"/>
</dbReference>
<feature type="transmembrane region" description="Helical" evidence="1">
    <location>
        <begin position="270"/>
        <end position="287"/>
    </location>
</feature>
<proteinExistence type="predicted"/>
<feature type="transmembrane region" description="Helical" evidence="1">
    <location>
        <begin position="89"/>
        <end position="111"/>
    </location>
</feature>
<accession>Q8ZZ54</accession>
<evidence type="ECO:0000313" key="2">
    <source>
        <dbReference type="EMBL" id="AAL62787.1"/>
    </source>
</evidence>
<dbReference type="AlphaFoldDB" id="Q8ZZ54"/>
<evidence type="ECO:0000256" key="1">
    <source>
        <dbReference type="SAM" id="Phobius"/>
    </source>
</evidence>
<sequence length="446" mass="47885">MATRTAIKWPLPIAVAISLFLMPYLALYLKEALRLASWLPPGDDYALHVYFALMAARDPLSLLGAGQYPGLVHLLGFASGDPFALGRLYGLYALFLIPAGIALWGLFFNALGAPRRLAFFLSAGAVLGSVRTLAGLIDGQIAEKTVLLVVVPLGLYLWARGRPLASIAVLSTSLFINYLGFAYAGLLALFIALRDRRALLFLLALAALGALFFHNKLLTVLGLSSEGWAAGEGSLVLDPLRGVLYAFYGPSGLVLPPLALLLARGSSKSQPLLLTALAVFALGIAAAGVGERLLRVSSLLLPAAVFASLVERRSGLWPAALALHLAGPGAAGWLWLAGGWEGLFAYVERITPEKWEAYLSVLSLLPPNASVGVRWSLDLWFIPLAYAYRPDLNVSLWVCSWGPSGFYVYSPPDPRQWYLPCIASAGPPPGVLVYERNGVGLYKRLE</sequence>
<dbReference type="InParanoid" id="Q8ZZ54"/>
<dbReference type="EMBL" id="AE009441">
    <property type="protein sequence ID" value="AAL62787.1"/>
    <property type="molecule type" value="Genomic_DNA"/>
</dbReference>
<dbReference type="KEGG" id="pai:PAE0432"/>
<evidence type="ECO:0008006" key="4">
    <source>
        <dbReference type="Google" id="ProtNLM"/>
    </source>
</evidence>
<evidence type="ECO:0000313" key="3">
    <source>
        <dbReference type="Proteomes" id="UP000002439"/>
    </source>
</evidence>
<feature type="transmembrane region" description="Helical" evidence="1">
    <location>
        <begin position="243"/>
        <end position="263"/>
    </location>
</feature>
<feature type="transmembrane region" description="Helical" evidence="1">
    <location>
        <begin position="6"/>
        <end position="29"/>
    </location>
</feature>
<protein>
    <recommendedName>
        <fullName evidence="4">Glycosyltransferase RgtA/B/C/D-like domain-containing protein</fullName>
    </recommendedName>
</protein>
<dbReference type="RefSeq" id="WP_011007259.1">
    <property type="nucleotide sequence ID" value="NC_003364.1"/>
</dbReference>
<organism evidence="2 3">
    <name type="scientific">Pyrobaculum aerophilum (strain ATCC 51768 / DSM 7523 / JCM 9630 / CIP 104966 / NBRC 100827 / IM2)</name>
    <dbReference type="NCBI Taxonomy" id="178306"/>
    <lineage>
        <taxon>Archaea</taxon>
        <taxon>Thermoproteota</taxon>
        <taxon>Thermoprotei</taxon>
        <taxon>Thermoproteales</taxon>
        <taxon>Thermoproteaceae</taxon>
        <taxon>Pyrobaculum</taxon>
    </lineage>
</organism>
<keyword evidence="3" id="KW-1185">Reference proteome</keyword>
<keyword evidence="1" id="KW-0472">Membrane</keyword>
<feature type="transmembrane region" description="Helical" evidence="1">
    <location>
        <begin position="199"/>
        <end position="223"/>
    </location>
</feature>
<dbReference type="Proteomes" id="UP000002439">
    <property type="component" value="Chromosome"/>
</dbReference>
<dbReference type="PATRIC" id="fig|178306.9.peg.324"/>
<keyword evidence="1" id="KW-0812">Transmembrane</keyword>
<name>Q8ZZ54_PYRAE</name>
<dbReference type="HOGENOM" id="CLU_654917_0_0_2"/>
<reference evidence="2 3" key="1">
    <citation type="journal article" date="2002" name="Proc. Natl. Acad. Sci. U.S.A.">
        <title>Genome sequence of the hyperthermophilic crenarchaeon Pyrobaculum aerophilum.</title>
        <authorList>
            <person name="Fitz-Gibbon S.T."/>
            <person name="Ladner H."/>
            <person name="Kim U.J."/>
            <person name="Stetter K.O."/>
            <person name="Simon M.I."/>
            <person name="Miller J.H."/>
        </authorList>
    </citation>
    <scope>NUCLEOTIDE SEQUENCE [LARGE SCALE GENOMIC DNA]</scope>
    <source>
        <strain evidence="3">ATCC 51768 / DSM 7523 / JCM 9630 / CIP 104966 / NBRC 100827 / IM2</strain>
    </source>
</reference>
<dbReference type="GeneID" id="1465008"/>
<keyword evidence="1" id="KW-1133">Transmembrane helix</keyword>
<feature type="transmembrane region" description="Helical" evidence="1">
    <location>
        <begin position="165"/>
        <end position="192"/>
    </location>
</feature>
<gene>
    <name evidence="2" type="ordered locus">PAE0432</name>
</gene>